<keyword evidence="1" id="KW-0808">Transferase</keyword>
<accession>A0A917EYY8</accession>
<dbReference type="CDD" id="cd04301">
    <property type="entry name" value="NAT_SF"/>
    <property type="match status" value="1"/>
</dbReference>
<gene>
    <name evidence="4" type="ORF">GCM10010954_35970</name>
</gene>
<dbReference type="RefSeq" id="WP_188378924.1">
    <property type="nucleotide sequence ID" value="NZ_BMEL01000005.1"/>
</dbReference>
<evidence type="ECO:0000256" key="1">
    <source>
        <dbReference type="ARBA" id="ARBA00022679"/>
    </source>
</evidence>
<dbReference type="PANTHER" id="PTHR43877">
    <property type="entry name" value="AMINOALKYLPHOSPHONATE N-ACETYLTRANSFERASE-RELATED-RELATED"/>
    <property type="match status" value="1"/>
</dbReference>
<dbReference type="PANTHER" id="PTHR43877:SF2">
    <property type="entry name" value="AMINOALKYLPHOSPHONATE N-ACETYLTRANSFERASE-RELATED"/>
    <property type="match status" value="1"/>
</dbReference>
<evidence type="ECO:0000313" key="5">
    <source>
        <dbReference type="Proteomes" id="UP000660110"/>
    </source>
</evidence>
<evidence type="ECO:0000256" key="2">
    <source>
        <dbReference type="ARBA" id="ARBA00023315"/>
    </source>
</evidence>
<comment type="caution">
    <text evidence="4">The sequence shown here is derived from an EMBL/GenBank/DDBJ whole genome shotgun (WGS) entry which is preliminary data.</text>
</comment>
<dbReference type="InterPro" id="IPR016181">
    <property type="entry name" value="Acyl_CoA_acyltransferase"/>
</dbReference>
<feature type="domain" description="N-acetyltransferase" evidence="3">
    <location>
        <begin position="5"/>
        <end position="149"/>
    </location>
</feature>
<dbReference type="EMBL" id="BMEL01000005">
    <property type="protein sequence ID" value="GGF33618.1"/>
    <property type="molecule type" value="Genomic_DNA"/>
</dbReference>
<dbReference type="InterPro" id="IPR000182">
    <property type="entry name" value="GNAT_dom"/>
</dbReference>
<name>A0A917EYY8_HALAA</name>
<dbReference type="SUPFAM" id="SSF55729">
    <property type="entry name" value="Acyl-CoA N-acyltransferases (Nat)"/>
    <property type="match status" value="1"/>
</dbReference>
<sequence length="153" mass="18087">MWVKKTFEEMTKQELYSILELRVRIFVVEQECPYQEVDGRDEECLHIWKEEDGAIQAYCRIVPPDHEHDHYSIGRVLVTKEARGTGAGRELMDRAISLLRNEWEVPSIWLHGQEYLRNFYGSFGFQEVSEVYLEDDIPHVDMLMINRVPKGLN</sequence>
<keyword evidence="2" id="KW-0012">Acyltransferase</keyword>
<keyword evidence="5" id="KW-1185">Reference proteome</keyword>
<reference evidence="4" key="2">
    <citation type="submission" date="2020-09" db="EMBL/GenBank/DDBJ databases">
        <authorList>
            <person name="Sun Q."/>
            <person name="Zhou Y."/>
        </authorList>
    </citation>
    <scope>NUCLEOTIDE SEQUENCE</scope>
    <source>
        <strain evidence="4">CGMCC 1.12153</strain>
    </source>
</reference>
<protein>
    <submittedName>
        <fullName evidence="4">GNAT family acetyltransferase</fullName>
    </submittedName>
</protein>
<dbReference type="Pfam" id="PF13673">
    <property type="entry name" value="Acetyltransf_10"/>
    <property type="match status" value="1"/>
</dbReference>
<organism evidence="4 5">
    <name type="scientific">Halobacillus andaensis</name>
    <dbReference type="NCBI Taxonomy" id="1176239"/>
    <lineage>
        <taxon>Bacteria</taxon>
        <taxon>Bacillati</taxon>
        <taxon>Bacillota</taxon>
        <taxon>Bacilli</taxon>
        <taxon>Bacillales</taxon>
        <taxon>Bacillaceae</taxon>
        <taxon>Halobacillus</taxon>
    </lineage>
</organism>
<proteinExistence type="predicted"/>
<dbReference type="Gene3D" id="3.40.630.30">
    <property type="match status" value="1"/>
</dbReference>
<evidence type="ECO:0000259" key="3">
    <source>
        <dbReference type="PROSITE" id="PS51186"/>
    </source>
</evidence>
<reference evidence="4" key="1">
    <citation type="journal article" date="2014" name="Int. J. Syst. Evol. Microbiol.">
        <title>Complete genome sequence of Corynebacterium casei LMG S-19264T (=DSM 44701T), isolated from a smear-ripened cheese.</title>
        <authorList>
            <consortium name="US DOE Joint Genome Institute (JGI-PGF)"/>
            <person name="Walter F."/>
            <person name="Albersmeier A."/>
            <person name="Kalinowski J."/>
            <person name="Ruckert C."/>
        </authorList>
    </citation>
    <scope>NUCLEOTIDE SEQUENCE</scope>
    <source>
        <strain evidence="4">CGMCC 1.12153</strain>
    </source>
</reference>
<dbReference type="PROSITE" id="PS51186">
    <property type="entry name" value="GNAT"/>
    <property type="match status" value="1"/>
</dbReference>
<dbReference type="AlphaFoldDB" id="A0A917EYY8"/>
<dbReference type="InterPro" id="IPR050832">
    <property type="entry name" value="Bact_Acetyltransf"/>
</dbReference>
<dbReference type="Proteomes" id="UP000660110">
    <property type="component" value="Unassembled WGS sequence"/>
</dbReference>
<dbReference type="GO" id="GO:0016747">
    <property type="term" value="F:acyltransferase activity, transferring groups other than amino-acyl groups"/>
    <property type="evidence" value="ECO:0007669"/>
    <property type="project" value="InterPro"/>
</dbReference>
<evidence type="ECO:0000313" key="4">
    <source>
        <dbReference type="EMBL" id="GGF33618.1"/>
    </source>
</evidence>